<accession>G7L5F3</accession>
<sequence>MHLHSSATYDIDDKAQSMGWLNGFFAMEQIFERLSLRAKERRFGADLCQKYEDLIQKYLVQKV</sequence>
<reference evidence="1 3" key="2">
    <citation type="journal article" date="2014" name="BMC Genomics">
        <title>An improved genome release (version Mt4.0) for the model legume Medicago truncatula.</title>
        <authorList>
            <person name="Tang H."/>
            <person name="Krishnakumar V."/>
            <person name="Bidwell S."/>
            <person name="Rosen B."/>
            <person name="Chan A."/>
            <person name="Zhou S."/>
            <person name="Gentzbittel L."/>
            <person name="Childs K.L."/>
            <person name="Yandell M."/>
            <person name="Gundlach H."/>
            <person name="Mayer K.F."/>
            <person name="Schwartz D.C."/>
            <person name="Town C.D."/>
        </authorList>
    </citation>
    <scope>GENOME REANNOTATION</scope>
    <source>
        <strain evidence="2 3">cv. Jemalong A17</strain>
    </source>
</reference>
<organism evidence="1 3">
    <name type="scientific">Medicago truncatula</name>
    <name type="common">Barrel medic</name>
    <name type="synonym">Medicago tribuloides</name>
    <dbReference type="NCBI Taxonomy" id="3880"/>
    <lineage>
        <taxon>Eukaryota</taxon>
        <taxon>Viridiplantae</taxon>
        <taxon>Streptophyta</taxon>
        <taxon>Embryophyta</taxon>
        <taxon>Tracheophyta</taxon>
        <taxon>Spermatophyta</taxon>
        <taxon>Magnoliopsida</taxon>
        <taxon>eudicotyledons</taxon>
        <taxon>Gunneridae</taxon>
        <taxon>Pentapetalae</taxon>
        <taxon>rosids</taxon>
        <taxon>fabids</taxon>
        <taxon>Fabales</taxon>
        <taxon>Fabaceae</taxon>
        <taxon>Papilionoideae</taxon>
        <taxon>50 kb inversion clade</taxon>
        <taxon>NPAAA clade</taxon>
        <taxon>Hologalegina</taxon>
        <taxon>IRL clade</taxon>
        <taxon>Trifolieae</taxon>
        <taxon>Medicago</taxon>
    </lineage>
</organism>
<dbReference type="EnsemblPlants" id="AES78514">
    <property type="protein sequence ID" value="AES78514"/>
    <property type="gene ID" value="MTR_7g032680"/>
</dbReference>
<dbReference type="AlphaFoldDB" id="G7L5F3"/>
<protein>
    <submittedName>
        <fullName evidence="1 2">Uncharacterized protein</fullName>
    </submittedName>
</protein>
<dbReference type="PaxDb" id="3880-AES78514"/>
<evidence type="ECO:0000313" key="1">
    <source>
        <dbReference type="EMBL" id="AES78514.1"/>
    </source>
</evidence>
<reference evidence="2" key="3">
    <citation type="submission" date="2015-04" db="UniProtKB">
        <authorList>
            <consortium name="EnsemblPlants"/>
        </authorList>
    </citation>
    <scope>IDENTIFICATION</scope>
    <source>
        <strain evidence="2">cv. Jemalong A17</strain>
    </source>
</reference>
<reference evidence="1 3" key="1">
    <citation type="journal article" date="2011" name="Nature">
        <title>The Medicago genome provides insight into the evolution of rhizobial symbioses.</title>
        <authorList>
            <person name="Young N.D."/>
            <person name="Debelle F."/>
            <person name="Oldroyd G.E."/>
            <person name="Geurts R."/>
            <person name="Cannon S.B."/>
            <person name="Udvardi M.K."/>
            <person name="Benedito V.A."/>
            <person name="Mayer K.F."/>
            <person name="Gouzy J."/>
            <person name="Schoof H."/>
            <person name="Van de Peer Y."/>
            <person name="Proost S."/>
            <person name="Cook D.R."/>
            <person name="Meyers B.C."/>
            <person name="Spannagl M."/>
            <person name="Cheung F."/>
            <person name="De Mita S."/>
            <person name="Krishnakumar V."/>
            <person name="Gundlach H."/>
            <person name="Zhou S."/>
            <person name="Mudge J."/>
            <person name="Bharti A.K."/>
            <person name="Murray J.D."/>
            <person name="Naoumkina M.A."/>
            <person name="Rosen B."/>
            <person name="Silverstein K.A."/>
            <person name="Tang H."/>
            <person name="Rombauts S."/>
            <person name="Zhao P.X."/>
            <person name="Zhou P."/>
            <person name="Barbe V."/>
            <person name="Bardou P."/>
            <person name="Bechner M."/>
            <person name="Bellec A."/>
            <person name="Berger A."/>
            <person name="Berges H."/>
            <person name="Bidwell S."/>
            <person name="Bisseling T."/>
            <person name="Choisne N."/>
            <person name="Couloux A."/>
            <person name="Denny R."/>
            <person name="Deshpande S."/>
            <person name="Dai X."/>
            <person name="Doyle J.J."/>
            <person name="Dudez A.M."/>
            <person name="Farmer A.D."/>
            <person name="Fouteau S."/>
            <person name="Franken C."/>
            <person name="Gibelin C."/>
            <person name="Gish J."/>
            <person name="Goldstein S."/>
            <person name="Gonzalez A.J."/>
            <person name="Green P.J."/>
            <person name="Hallab A."/>
            <person name="Hartog M."/>
            <person name="Hua A."/>
            <person name="Humphray S.J."/>
            <person name="Jeong D.H."/>
            <person name="Jing Y."/>
            <person name="Jocker A."/>
            <person name="Kenton S.M."/>
            <person name="Kim D.J."/>
            <person name="Klee K."/>
            <person name="Lai H."/>
            <person name="Lang C."/>
            <person name="Lin S."/>
            <person name="Macmil S.L."/>
            <person name="Magdelenat G."/>
            <person name="Matthews L."/>
            <person name="McCorrison J."/>
            <person name="Monaghan E.L."/>
            <person name="Mun J.H."/>
            <person name="Najar F.Z."/>
            <person name="Nicholson C."/>
            <person name="Noirot C."/>
            <person name="O'Bleness M."/>
            <person name="Paule C.R."/>
            <person name="Poulain J."/>
            <person name="Prion F."/>
            <person name="Qin B."/>
            <person name="Qu C."/>
            <person name="Retzel E.F."/>
            <person name="Riddle C."/>
            <person name="Sallet E."/>
            <person name="Samain S."/>
            <person name="Samson N."/>
            <person name="Sanders I."/>
            <person name="Saurat O."/>
            <person name="Scarpelli C."/>
            <person name="Schiex T."/>
            <person name="Segurens B."/>
            <person name="Severin A.J."/>
            <person name="Sherrier D.J."/>
            <person name="Shi R."/>
            <person name="Sims S."/>
            <person name="Singer S.R."/>
            <person name="Sinharoy S."/>
            <person name="Sterck L."/>
            <person name="Viollet A."/>
            <person name="Wang B.B."/>
            <person name="Wang K."/>
            <person name="Wang M."/>
            <person name="Wang X."/>
            <person name="Warfsmann J."/>
            <person name="Weissenbach J."/>
            <person name="White D.D."/>
            <person name="White J.D."/>
            <person name="Wiley G.B."/>
            <person name="Wincker P."/>
            <person name="Xing Y."/>
            <person name="Yang L."/>
            <person name="Yao Z."/>
            <person name="Ying F."/>
            <person name="Zhai J."/>
            <person name="Zhou L."/>
            <person name="Zuber A."/>
            <person name="Denarie J."/>
            <person name="Dixon R.A."/>
            <person name="May G.D."/>
            <person name="Schwartz D.C."/>
            <person name="Rogers J."/>
            <person name="Quetier F."/>
            <person name="Town C.D."/>
            <person name="Roe B.A."/>
        </authorList>
    </citation>
    <scope>NUCLEOTIDE SEQUENCE [LARGE SCALE GENOMIC DNA]</scope>
    <source>
        <strain evidence="1">A17</strain>
        <strain evidence="2 3">cv. Jemalong A17</strain>
    </source>
</reference>
<dbReference type="Proteomes" id="UP000002051">
    <property type="component" value="Unassembled WGS sequence"/>
</dbReference>
<evidence type="ECO:0000313" key="2">
    <source>
        <dbReference type="EnsemblPlants" id="AES78514"/>
    </source>
</evidence>
<proteinExistence type="predicted"/>
<dbReference type="EMBL" id="CM001223">
    <property type="protein sequence ID" value="AES78514.1"/>
    <property type="molecule type" value="Genomic_DNA"/>
</dbReference>
<keyword evidence="3" id="KW-1185">Reference proteome</keyword>
<name>G7L5F3_MEDTR</name>
<evidence type="ECO:0000313" key="3">
    <source>
        <dbReference type="Proteomes" id="UP000002051"/>
    </source>
</evidence>
<dbReference type="HOGENOM" id="CLU_2889201_0_0_1"/>
<gene>
    <name evidence="1" type="ordered locus">MTR_7g032680</name>
</gene>